<reference evidence="7 8" key="1">
    <citation type="journal article" date="2014" name="Nat. Commun.">
        <title>Klebsormidium flaccidum genome reveals primary factors for plant terrestrial adaptation.</title>
        <authorList>
            <person name="Hori K."/>
            <person name="Maruyama F."/>
            <person name="Fujisawa T."/>
            <person name="Togashi T."/>
            <person name="Yamamoto N."/>
            <person name="Seo M."/>
            <person name="Sato S."/>
            <person name="Yamada T."/>
            <person name="Mori H."/>
            <person name="Tajima N."/>
            <person name="Moriyama T."/>
            <person name="Ikeuchi M."/>
            <person name="Watanabe M."/>
            <person name="Wada H."/>
            <person name="Kobayashi K."/>
            <person name="Saito M."/>
            <person name="Masuda T."/>
            <person name="Sasaki-Sekimoto Y."/>
            <person name="Mashiguchi K."/>
            <person name="Awai K."/>
            <person name="Shimojima M."/>
            <person name="Masuda S."/>
            <person name="Iwai M."/>
            <person name="Nobusawa T."/>
            <person name="Narise T."/>
            <person name="Kondo S."/>
            <person name="Saito H."/>
            <person name="Sato R."/>
            <person name="Murakawa M."/>
            <person name="Ihara Y."/>
            <person name="Oshima-Yamada Y."/>
            <person name="Ohtaka K."/>
            <person name="Satoh M."/>
            <person name="Sonobe K."/>
            <person name="Ishii M."/>
            <person name="Ohtani R."/>
            <person name="Kanamori-Sato M."/>
            <person name="Honoki R."/>
            <person name="Miyazaki D."/>
            <person name="Mochizuki H."/>
            <person name="Umetsu J."/>
            <person name="Higashi K."/>
            <person name="Shibata D."/>
            <person name="Kamiya Y."/>
            <person name="Sato N."/>
            <person name="Nakamura Y."/>
            <person name="Tabata S."/>
            <person name="Ida S."/>
            <person name="Kurokawa K."/>
            <person name="Ohta H."/>
        </authorList>
    </citation>
    <scope>NUCLEOTIDE SEQUENCE [LARGE SCALE GENOMIC DNA]</scope>
    <source>
        <strain evidence="7 8">NIES-2285</strain>
    </source>
</reference>
<feature type="domain" description="Cupin type-1" evidence="6">
    <location>
        <begin position="22"/>
        <end position="183"/>
    </location>
</feature>
<dbReference type="CDD" id="cd02243">
    <property type="entry name" value="cupin_11S_legumin_C"/>
    <property type="match status" value="1"/>
</dbReference>
<dbReference type="PANTHER" id="PTHR31189">
    <property type="entry name" value="OS03G0336100 PROTEIN-RELATED"/>
    <property type="match status" value="1"/>
</dbReference>
<accession>A0A1Y1IR58</accession>
<evidence type="ECO:0000256" key="3">
    <source>
        <dbReference type="ARBA" id="ARBA00023129"/>
    </source>
</evidence>
<feature type="signal peptide" evidence="5">
    <location>
        <begin position="1"/>
        <end position="21"/>
    </location>
</feature>
<dbReference type="Pfam" id="PF00190">
    <property type="entry name" value="Cupin_1"/>
    <property type="match status" value="2"/>
</dbReference>
<evidence type="ECO:0000256" key="5">
    <source>
        <dbReference type="SAM" id="SignalP"/>
    </source>
</evidence>
<dbReference type="EMBL" id="DF237700">
    <property type="protein sequence ID" value="GAQ91246.1"/>
    <property type="molecule type" value="Genomic_DNA"/>
</dbReference>
<keyword evidence="5" id="KW-0732">Signal</keyword>
<dbReference type="SMART" id="SM00835">
    <property type="entry name" value="Cupin_1"/>
    <property type="match status" value="2"/>
</dbReference>
<feature type="chain" id="PRO_5011965493" evidence="5">
    <location>
        <begin position="22"/>
        <end position="413"/>
    </location>
</feature>
<evidence type="ECO:0000313" key="7">
    <source>
        <dbReference type="EMBL" id="GAQ91246.1"/>
    </source>
</evidence>
<evidence type="ECO:0000256" key="2">
    <source>
        <dbReference type="ARBA" id="ARBA00022761"/>
    </source>
</evidence>
<dbReference type="GO" id="GO:0045735">
    <property type="term" value="F:nutrient reservoir activity"/>
    <property type="evidence" value="ECO:0007669"/>
    <property type="project" value="UniProtKB-KW"/>
</dbReference>
<dbReference type="InterPro" id="IPR050253">
    <property type="entry name" value="Seed_Storage-Functional"/>
</dbReference>
<dbReference type="InterPro" id="IPR011051">
    <property type="entry name" value="RmlC_Cupin_sf"/>
</dbReference>
<evidence type="ECO:0000313" key="8">
    <source>
        <dbReference type="Proteomes" id="UP000054558"/>
    </source>
</evidence>
<dbReference type="SUPFAM" id="SSF51182">
    <property type="entry name" value="RmlC-like cupins"/>
    <property type="match status" value="1"/>
</dbReference>
<keyword evidence="2" id="KW-0758">Storage protein</keyword>
<keyword evidence="3" id="KW-0708">Seed storage protein</keyword>
<dbReference type="InterPro" id="IPR006045">
    <property type="entry name" value="Cupin_1"/>
</dbReference>
<dbReference type="PANTHER" id="PTHR31189:SF54">
    <property type="entry name" value="11S GLOBULIN SEED STORAGE PROTEIN 2-LIKE"/>
    <property type="match status" value="1"/>
</dbReference>
<name>A0A1Y1IR58_KLENI</name>
<keyword evidence="4" id="KW-1015">Disulfide bond</keyword>
<dbReference type="OMA" id="MHQKLEN"/>
<evidence type="ECO:0000259" key="6">
    <source>
        <dbReference type="SMART" id="SM00835"/>
    </source>
</evidence>
<feature type="domain" description="Cupin type-1" evidence="6">
    <location>
        <begin position="220"/>
        <end position="368"/>
    </location>
</feature>
<dbReference type="Gene3D" id="2.60.120.10">
    <property type="entry name" value="Jelly Rolls"/>
    <property type="match status" value="2"/>
</dbReference>
<organism evidence="7 8">
    <name type="scientific">Klebsormidium nitens</name>
    <name type="common">Green alga</name>
    <name type="synonym">Ulothrix nitens</name>
    <dbReference type="NCBI Taxonomy" id="105231"/>
    <lineage>
        <taxon>Eukaryota</taxon>
        <taxon>Viridiplantae</taxon>
        <taxon>Streptophyta</taxon>
        <taxon>Klebsormidiophyceae</taxon>
        <taxon>Klebsormidiales</taxon>
        <taxon>Klebsormidiaceae</taxon>
        <taxon>Klebsormidium</taxon>
    </lineage>
</organism>
<dbReference type="Proteomes" id="UP000054558">
    <property type="component" value="Unassembled WGS sequence"/>
</dbReference>
<dbReference type="InterPro" id="IPR006044">
    <property type="entry name" value="11S_seedstore_pln"/>
</dbReference>
<dbReference type="STRING" id="105231.A0A1Y1IR58"/>
<sequence length="413" mass="44166">MARFAVLALLVALLLAGVCCGMDLVPRGPTEILKTEGGCIKQWEPDSALGHYAAAGAVEVTLEPQGVLLPRYMNTPSLLYVVEGSAMARLVTSLGPSNLHRLHQGDVVAVPEGFVLGVHNDGQDKFRALGVADLSNTRGKGAMNASIFFLFGNREDETLAPVINGFSKDVLAAAWNVDEATVEKLLTSQKGAGIIKVEKKESARAPAEPEPNTFFGDFSFNLEHTQAEVVTRGGSLNFVTKFKLPILETIGLSAAHTKLKPDALFAPTWSANAHHIVYFTRGKGRIQVAGPGGKTVLDRAVGEGDLVVIPKHFPAAKLAARAAPLEWVDVMTSPAPLSFFLAGANSVYKAFPFDVLVAGFNVDPEVEKKVLHARAHEAMILTRPKKSSVLSAADVEKAASDFFDHAVKGFFDM</sequence>
<evidence type="ECO:0000256" key="4">
    <source>
        <dbReference type="ARBA" id="ARBA00023157"/>
    </source>
</evidence>
<dbReference type="PRINTS" id="PR00439">
    <property type="entry name" value="11SGLOBULIN"/>
</dbReference>
<dbReference type="InterPro" id="IPR014710">
    <property type="entry name" value="RmlC-like_jellyroll"/>
</dbReference>
<evidence type="ECO:0000256" key="1">
    <source>
        <dbReference type="ARBA" id="ARBA00007178"/>
    </source>
</evidence>
<protein>
    <submittedName>
        <fullName evidence="7">RmlC-like cupins superfamily protein</fullName>
    </submittedName>
</protein>
<comment type="similarity">
    <text evidence="1">Belongs to the 11S seed storage protein (globulins) family.</text>
</comment>
<dbReference type="AlphaFoldDB" id="A0A1Y1IR58"/>
<gene>
    <name evidence="7" type="ORF">KFL_007510030</name>
</gene>
<keyword evidence="8" id="KW-1185">Reference proteome</keyword>
<proteinExistence type="inferred from homology"/>
<dbReference type="OrthoDB" id="336321at2759"/>